<dbReference type="GO" id="GO:0015031">
    <property type="term" value="P:protein transport"/>
    <property type="evidence" value="ECO:0007669"/>
    <property type="project" value="InterPro"/>
</dbReference>
<dbReference type="Gene3D" id="1.20.1260.60">
    <property type="entry name" value="Vacuolar protein sorting-associated protein Ist1"/>
    <property type="match status" value="1"/>
</dbReference>
<evidence type="ECO:0000256" key="1">
    <source>
        <dbReference type="ARBA" id="ARBA00005536"/>
    </source>
</evidence>
<comment type="caution">
    <text evidence="3">The sequence shown here is derived from an EMBL/GenBank/DDBJ whole genome shotgun (WGS) entry which is preliminary data.</text>
</comment>
<sequence length="290" mass="32872">MFGFNVNRLKPNLKMAVHRIAIVKNKKTNEALAQRREVARLLGDGKEEKARIRVEGIIRDDFTMEGYEILELLCELLAERANLLKTEPDCPYDMREAVCTLIWSASRTEIPELVEVKKQLTKKYGRDFEAAAIRNVDRCVNERVIQKLSVHPPSAFLVINYMQEIAKEFKVDWEPDEVQAPSPGASLSHLPKAPSDHNTSMEAAAAPASLQASLSRRTVDTTDANGTCIANRAPFSFCRHGFISSSFRLSPSFSPTSNESIPDFDELTARFERLRKRQDRHDQDNNSFTF</sequence>
<dbReference type="EMBL" id="CANTFM010002363">
    <property type="protein sequence ID" value="CAI5746170.1"/>
    <property type="molecule type" value="Genomic_DNA"/>
</dbReference>
<evidence type="ECO:0000256" key="2">
    <source>
        <dbReference type="SAM" id="MobiDB-lite"/>
    </source>
</evidence>
<comment type="similarity">
    <text evidence="1">Belongs to the IST1 family.</text>
</comment>
<protein>
    <recommendedName>
        <fullName evidence="5">IST1 homolog</fullName>
    </recommendedName>
</protein>
<dbReference type="Proteomes" id="UP001162029">
    <property type="component" value="Unassembled WGS sequence"/>
</dbReference>
<organism evidence="3 4">
    <name type="scientific">Peronospora destructor</name>
    <dbReference type="NCBI Taxonomy" id="86335"/>
    <lineage>
        <taxon>Eukaryota</taxon>
        <taxon>Sar</taxon>
        <taxon>Stramenopiles</taxon>
        <taxon>Oomycota</taxon>
        <taxon>Peronosporomycetes</taxon>
        <taxon>Peronosporales</taxon>
        <taxon>Peronosporaceae</taxon>
        <taxon>Peronospora</taxon>
    </lineage>
</organism>
<proteinExistence type="inferred from homology"/>
<evidence type="ECO:0000313" key="3">
    <source>
        <dbReference type="EMBL" id="CAI5746170.1"/>
    </source>
</evidence>
<reference evidence="3" key="1">
    <citation type="submission" date="2022-12" db="EMBL/GenBank/DDBJ databases">
        <authorList>
            <person name="Webb A."/>
        </authorList>
    </citation>
    <scope>NUCLEOTIDE SEQUENCE</scope>
    <source>
        <strain evidence="3">Pd1</strain>
    </source>
</reference>
<dbReference type="Pfam" id="PF03398">
    <property type="entry name" value="Ist1"/>
    <property type="match status" value="1"/>
</dbReference>
<keyword evidence="4" id="KW-1185">Reference proteome</keyword>
<name>A0AAV0VE81_9STRA</name>
<evidence type="ECO:0008006" key="5">
    <source>
        <dbReference type="Google" id="ProtNLM"/>
    </source>
</evidence>
<gene>
    <name evidence="3" type="ORF">PDE001_LOCUS11179</name>
</gene>
<dbReference type="PANTHER" id="PTHR12161:SF5">
    <property type="entry name" value="IST1 HOMOLOG"/>
    <property type="match status" value="1"/>
</dbReference>
<feature type="compositionally biased region" description="Low complexity" evidence="2">
    <location>
        <begin position="203"/>
        <end position="214"/>
    </location>
</feature>
<dbReference type="AlphaFoldDB" id="A0AAV0VE81"/>
<dbReference type="InterPro" id="IPR005061">
    <property type="entry name" value="Ist1"/>
</dbReference>
<evidence type="ECO:0000313" key="4">
    <source>
        <dbReference type="Proteomes" id="UP001162029"/>
    </source>
</evidence>
<dbReference type="PANTHER" id="PTHR12161">
    <property type="entry name" value="IST1 FAMILY MEMBER"/>
    <property type="match status" value="1"/>
</dbReference>
<accession>A0AAV0VE81</accession>
<dbReference type="InterPro" id="IPR042277">
    <property type="entry name" value="IST1-like"/>
</dbReference>
<dbReference type="FunFam" id="1.20.1260.60:FF:000002">
    <property type="entry name" value="Vacuolar protein sorting-associated protein IST1"/>
    <property type="match status" value="1"/>
</dbReference>
<feature type="region of interest" description="Disordered" evidence="2">
    <location>
        <begin position="177"/>
        <end position="214"/>
    </location>
</feature>